<keyword evidence="3 8" id="KW-0812">Transmembrane</keyword>
<feature type="transmembrane region" description="Helical" evidence="8">
    <location>
        <begin position="371"/>
        <end position="389"/>
    </location>
</feature>
<feature type="transmembrane region" description="Helical" evidence="8">
    <location>
        <begin position="435"/>
        <end position="458"/>
    </location>
</feature>
<dbReference type="PANTHER" id="PTHR47019">
    <property type="entry name" value="LIPID II FLIPPASE MURJ"/>
    <property type="match status" value="1"/>
</dbReference>
<dbReference type="GO" id="GO:0005886">
    <property type="term" value="C:plasma membrane"/>
    <property type="evidence" value="ECO:0007669"/>
    <property type="project" value="UniProtKB-SubCell"/>
</dbReference>
<dbReference type="Proteomes" id="UP000000844">
    <property type="component" value="Chromosome"/>
</dbReference>
<feature type="transmembrane region" description="Helical" evidence="8">
    <location>
        <begin position="136"/>
        <end position="157"/>
    </location>
</feature>
<evidence type="ECO:0000313" key="10">
    <source>
        <dbReference type="Proteomes" id="UP000000844"/>
    </source>
</evidence>
<feature type="transmembrane region" description="Helical" evidence="8">
    <location>
        <begin position="62"/>
        <end position="81"/>
    </location>
</feature>
<organism evidence="9 10">
    <name type="scientific">Stackebrandtia nassauensis (strain DSM 44728 / CIP 108903 / NRRL B-16338 / NBRC 102104 / LLR-40K-21)</name>
    <dbReference type="NCBI Taxonomy" id="446470"/>
    <lineage>
        <taxon>Bacteria</taxon>
        <taxon>Bacillati</taxon>
        <taxon>Actinomycetota</taxon>
        <taxon>Actinomycetes</taxon>
        <taxon>Glycomycetales</taxon>
        <taxon>Glycomycetaceae</taxon>
        <taxon>Stackebrandtia</taxon>
    </lineage>
</organism>
<evidence type="ECO:0000256" key="2">
    <source>
        <dbReference type="ARBA" id="ARBA00022475"/>
    </source>
</evidence>
<dbReference type="GO" id="GO:0009252">
    <property type="term" value="P:peptidoglycan biosynthetic process"/>
    <property type="evidence" value="ECO:0007669"/>
    <property type="project" value="UniProtKB-KW"/>
</dbReference>
<dbReference type="CDD" id="cd13123">
    <property type="entry name" value="MATE_MurJ_like"/>
    <property type="match status" value="1"/>
</dbReference>
<feature type="transmembrane region" description="Helical" evidence="8">
    <location>
        <begin position="294"/>
        <end position="317"/>
    </location>
</feature>
<accession>D3Q5J1</accession>
<evidence type="ECO:0000256" key="4">
    <source>
        <dbReference type="ARBA" id="ARBA00022960"/>
    </source>
</evidence>
<dbReference type="EMBL" id="CP001778">
    <property type="protein sequence ID" value="ADD46051.1"/>
    <property type="molecule type" value="Genomic_DNA"/>
</dbReference>
<feature type="transmembrane region" description="Helical" evidence="8">
    <location>
        <begin position="35"/>
        <end position="56"/>
    </location>
</feature>
<evidence type="ECO:0000313" key="9">
    <source>
        <dbReference type="EMBL" id="ADD46051.1"/>
    </source>
</evidence>
<dbReference type="NCBIfam" id="TIGR01695">
    <property type="entry name" value="murJ_mviN"/>
    <property type="match status" value="1"/>
</dbReference>
<dbReference type="GO" id="GO:0015648">
    <property type="term" value="F:lipid-linked peptidoglycan transporter activity"/>
    <property type="evidence" value="ECO:0007669"/>
    <property type="project" value="TreeGrafter"/>
</dbReference>
<keyword evidence="10" id="KW-1185">Reference proteome</keyword>
<keyword evidence="2" id="KW-1003">Cell membrane</keyword>
<feature type="transmembrane region" description="Helical" evidence="8">
    <location>
        <begin position="478"/>
        <end position="498"/>
    </location>
</feature>
<feature type="transmembrane region" description="Helical" evidence="8">
    <location>
        <begin position="208"/>
        <end position="228"/>
    </location>
</feature>
<dbReference type="STRING" id="446470.Snas_6435"/>
<sequence length="546" mass="57765">MEGDGVTNTKTSTSGLARHGAVMAAGTLISRITGFLRNVVIGAALGTMVGDAYVTAQYFPQMVYELVMGGVLTSVVVPLIVRARKEDFDQGEAFTQRLLTLAVVLLAASTACVVAAAPLLARLMGSDDNREVVTSLSYLMLPALFFYGLSAMLQAVLNTREHFAAPMWAPILNNLVIIAMGGAFFVLYSSKISGDLELSDVTGPMLLLLGLGVPAGVLVQSLAMWPALRKVGFRWKWRFDFRELHLSKIAKLAGWIFLYVAVNQIAVVTAIKVANLAAAGSDDNPGPIVYNNAYAVMMMAHGIVAVSVITALMPRLSAAASEGRYSDMAAGLSSGTRLATLVMMPVVVVYIALGSQLSIVMFDWGKYGRDAATATGLVMALGGLALIPFSLSQLQTFAFYSLTDGKTVAILNIPVVAVRVLGFGLSLALLPGIYVVAGIMVTLGISYVVSTTLSTIFLRRRIGLLGMRAVVLTWVRQLIAGAAALAAAWGALAFLPGVDEAGKGVMLAELLGVGALILVVYLGVAYVLRIREITELTSMVRGKFGR</sequence>
<dbReference type="PANTHER" id="PTHR47019:SF1">
    <property type="entry name" value="LIPID II FLIPPASE MURJ"/>
    <property type="match status" value="1"/>
</dbReference>
<dbReference type="eggNOG" id="COG0728">
    <property type="taxonomic scope" value="Bacteria"/>
</dbReference>
<feature type="transmembrane region" description="Helical" evidence="8">
    <location>
        <begin position="101"/>
        <end position="124"/>
    </location>
</feature>
<keyword evidence="7 8" id="KW-0472">Membrane</keyword>
<reference evidence="9 10" key="1">
    <citation type="journal article" date="2009" name="Stand. Genomic Sci.">
        <title>Complete genome sequence of Stackebrandtia nassauensis type strain (LLR-40K-21).</title>
        <authorList>
            <person name="Munk C."/>
            <person name="Lapidus A."/>
            <person name="Copeland A."/>
            <person name="Jando M."/>
            <person name="Mayilraj S."/>
            <person name="Glavina Del Rio T."/>
            <person name="Nolan M."/>
            <person name="Chen F."/>
            <person name="Lucas S."/>
            <person name="Tice H."/>
            <person name="Cheng J.F."/>
            <person name="Han C."/>
            <person name="Detter J.C."/>
            <person name="Bruce D."/>
            <person name="Goodwin L."/>
            <person name="Chain P."/>
            <person name="Pitluck S."/>
            <person name="Goker M."/>
            <person name="Ovchinikova G."/>
            <person name="Pati A."/>
            <person name="Ivanova N."/>
            <person name="Mavromatis K."/>
            <person name="Chen A."/>
            <person name="Palaniappan K."/>
            <person name="Land M."/>
            <person name="Hauser L."/>
            <person name="Chang Y.J."/>
            <person name="Jeffries C.D."/>
            <person name="Bristow J."/>
            <person name="Eisen J.A."/>
            <person name="Markowitz V."/>
            <person name="Hugenholtz P."/>
            <person name="Kyrpides N.C."/>
            <person name="Klenk H.P."/>
        </authorList>
    </citation>
    <scope>NUCLEOTIDE SEQUENCE [LARGE SCALE GENOMIC DNA]</scope>
    <source>
        <strain evidence="10">DSM 44728 / CIP 108903 / NRRL B-16338 / NBRC 102104 / LLR-40K-21</strain>
    </source>
</reference>
<evidence type="ECO:0000256" key="8">
    <source>
        <dbReference type="SAM" id="Phobius"/>
    </source>
</evidence>
<dbReference type="Pfam" id="PF03023">
    <property type="entry name" value="MurJ"/>
    <property type="match status" value="1"/>
</dbReference>
<comment type="subcellular location">
    <subcellularLocation>
        <location evidence="1">Cell membrane</location>
        <topology evidence="1">Multi-pass membrane protein</topology>
    </subcellularLocation>
</comment>
<feature type="transmembrane region" description="Helical" evidence="8">
    <location>
        <begin position="169"/>
        <end position="188"/>
    </location>
</feature>
<evidence type="ECO:0000256" key="7">
    <source>
        <dbReference type="ARBA" id="ARBA00023136"/>
    </source>
</evidence>
<dbReference type="HOGENOM" id="CLU_006797_3_0_11"/>
<feature type="transmembrane region" description="Helical" evidence="8">
    <location>
        <begin position="249"/>
        <end position="274"/>
    </location>
</feature>
<dbReference type="InterPro" id="IPR004268">
    <property type="entry name" value="MurJ"/>
</dbReference>
<feature type="transmembrane region" description="Helical" evidence="8">
    <location>
        <begin position="338"/>
        <end position="359"/>
    </location>
</feature>
<evidence type="ECO:0000256" key="6">
    <source>
        <dbReference type="ARBA" id="ARBA00022989"/>
    </source>
</evidence>
<dbReference type="GO" id="GO:0034204">
    <property type="term" value="P:lipid translocation"/>
    <property type="evidence" value="ECO:0007669"/>
    <property type="project" value="TreeGrafter"/>
</dbReference>
<dbReference type="OrthoDB" id="9786339at2"/>
<dbReference type="AlphaFoldDB" id="D3Q5J1"/>
<feature type="transmembrane region" description="Helical" evidence="8">
    <location>
        <begin position="409"/>
        <end position="429"/>
    </location>
</feature>
<keyword evidence="6 8" id="KW-1133">Transmembrane helix</keyword>
<gene>
    <name evidence="9" type="ordered locus">Snas_6435</name>
</gene>
<name>D3Q5J1_STANL</name>
<feature type="transmembrane region" description="Helical" evidence="8">
    <location>
        <begin position="510"/>
        <end position="528"/>
    </location>
</feature>
<dbReference type="GO" id="GO:0008360">
    <property type="term" value="P:regulation of cell shape"/>
    <property type="evidence" value="ECO:0007669"/>
    <property type="project" value="UniProtKB-KW"/>
</dbReference>
<evidence type="ECO:0000256" key="3">
    <source>
        <dbReference type="ARBA" id="ARBA00022692"/>
    </source>
</evidence>
<proteinExistence type="predicted"/>
<evidence type="ECO:0000256" key="5">
    <source>
        <dbReference type="ARBA" id="ARBA00022984"/>
    </source>
</evidence>
<dbReference type="KEGG" id="sna:Snas_6435"/>
<protein>
    <submittedName>
        <fullName evidence="9">Integral membrane protein MviN</fullName>
    </submittedName>
</protein>
<keyword evidence="4" id="KW-0133">Cell shape</keyword>
<dbReference type="PRINTS" id="PR01806">
    <property type="entry name" value="VIRFACTRMVIN"/>
</dbReference>
<keyword evidence="5" id="KW-0573">Peptidoglycan synthesis</keyword>
<evidence type="ECO:0000256" key="1">
    <source>
        <dbReference type="ARBA" id="ARBA00004651"/>
    </source>
</evidence>
<dbReference type="InterPro" id="IPR051050">
    <property type="entry name" value="Lipid_II_flippase_MurJ/MviN"/>
</dbReference>